<dbReference type="InterPro" id="IPR001296">
    <property type="entry name" value="Glyco_trans_1"/>
</dbReference>
<evidence type="ECO:0000313" key="3">
    <source>
        <dbReference type="Proteomes" id="UP000192610"/>
    </source>
</evidence>
<dbReference type="Gene3D" id="3.40.50.2000">
    <property type="entry name" value="Glycogen Phosphorylase B"/>
    <property type="match status" value="2"/>
</dbReference>
<reference evidence="3" key="1">
    <citation type="submission" date="2016-04" db="EMBL/GenBank/DDBJ databases">
        <authorList>
            <person name="Chen L."/>
            <person name="Zhuang W."/>
            <person name="Wang G."/>
        </authorList>
    </citation>
    <scope>NUCLEOTIDE SEQUENCE [LARGE SCALE GENOMIC DNA]</scope>
    <source>
        <strain evidence="3">17621</strain>
    </source>
</reference>
<accession>A0A1V9EXJ5</accession>
<proteinExistence type="predicted"/>
<name>A0A1V9EXJ5_9BACT</name>
<dbReference type="AlphaFoldDB" id="A0A1V9EXJ5"/>
<dbReference type="EMBL" id="LVXG01000012">
    <property type="protein sequence ID" value="OQP50832.1"/>
    <property type="molecule type" value="Genomic_DNA"/>
</dbReference>
<dbReference type="InterPro" id="IPR050194">
    <property type="entry name" value="Glycosyltransferase_grp1"/>
</dbReference>
<dbReference type="GO" id="GO:0016757">
    <property type="term" value="F:glycosyltransferase activity"/>
    <property type="evidence" value="ECO:0007669"/>
    <property type="project" value="InterPro"/>
</dbReference>
<evidence type="ECO:0000259" key="1">
    <source>
        <dbReference type="Pfam" id="PF00534"/>
    </source>
</evidence>
<gene>
    <name evidence="2" type="ORF">A4H97_03125</name>
</gene>
<dbReference type="CDD" id="cd03801">
    <property type="entry name" value="GT4_PimA-like"/>
    <property type="match status" value="1"/>
</dbReference>
<sequence length="367" mass="42389">MPTPYQLDFFEALKELFELRVIYFTARESDRQWDLSLSGNGYSVQVLRNNLLAKLVQKKITSFHFSNQIFRILKNDKADFVIVNGTYWSPNVVFALRYSYKRKKKVAFWSEPVFPVANRLFFKVKKVMLGPVFRYSHLLLAIGKQAAESYRRYGYPKQVFNIPYNINSSLFESKNLDPALFQELVTRFKPGREVVLLSSGSLIHRKGMDILVKAFLQLPDHLNAHLLLMGDGESKEELQQLSANSNRVHFIGFQEKKKVPYWFNLADIFVFASRYDGWGLVINEALAAQKPVICSSTVGAAKDKLVNLQNAIIVDDEDVKKWSQAMEKLITNEAYRNKIIENSQVVKQELSSDFNAKKIYDIFRAIE</sequence>
<keyword evidence="3" id="KW-1185">Reference proteome</keyword>
<dbReference type="Proteomes" id="UP000192610">
    <property type="component" value="Unassembled WGS sequence"/>
</dbReference>
<dbReference type="PANTHER" id="PTHR45947:SF3">
    <property type="entry name" value="SULFOQUINOVOSYL TRANSFERASE SQD2"/>
    <property type="match status" value="1"/>
</dbReference>
<dbReference type="Pfam" id="PF00534">
    <property type="entry name" value="Glycos_transf_1"/>
    <property type="match status" value="1"/>
</dbReference>
<organism evidence="2 3">
    <name type="scientific">Niastella yeongjuensis</name>
    <dbReference type="NCBI Taxonomy" id="354355"/>
    <lineage>
        <taxon>Bacteria</taxon>
        <taxon>Pseudomonadati</taxon>
        <taxon>Bacteroidota</taxon>
        <taxon>Chitinophagia</taxon>
        <taxon>Chitinophagales</taxon>
        <taxon>Chitinophagaceae</taxon>
        <taxon>Niastella</taxon>
    </lineage>
</organism>
<dbReference type="SUPFAM" id="SSF53756">
    <property type="entry name" value="UDP-Glycosyltransferase/glycogen phosphorylase"/>
    <property type="match status" value="1"/>
</dbReference>
<evidence type="ECO:0000313" key="2">
    <source>
        <dbReference type="EMBL" id="OQP50832.1"/>
    </source>
</evidence>
<comment type="caution">
    <text evidence="2">The sequence shown here is derived from an EMBL/GenBank/DDBJ whole genome shotgun (WGS) entry which is preliminary data.</text>
</comment>
<feature type="domain" description="Glycosyl transferase family 1" evidence="1">
    <location>
        <begin position="189"/>
        <end position="344"/>
    </location>
</feature>
<dbReference type="STRING" id="354355.SAMN05660816_00316"/>
<dbReference type="PANTHER" id="PTHR45947">
    <property type="entry name" value="SULFOQUINOVOSYL TRANSFERASE SQD2"/>
    <property type="match status" value="1"/>
</dbReference>
<protein>
    <recommendedName>
        <fullName evidence="1">Glycosyl transferase family 1 domain-containing protein</fullName>
    </recommendedName>
</protein>